<protein>
    <submittedName>
        <fullName evidence="2">Uncharacterized protein</fullName>
    </submittedName>
</protein>
<dbReference type="Proteomes" id="UP000324222">
    <property type="component" value="Unassembled WGS sequence"/>
</dbReference>
<dbReference type="EMBL" id="VSRR010006341">
    <property type="protein sequence ID" value="MPC44564.1"/>
    <property type="molecule type" value="Genomic_DNA"/>
</dbReference>
<comment type="caution">
    <text evidence="2">The sequence shown here is derived from an EMBL/GenBank/DDBJ whole genome shotgun (WGS) entry which is preliminary data.</text>
</comment>
<evidence type="ECO:0000256" key="1">
    <source>
        <dbReference type="SAM" id="MobiDB-lite"/>
    </source>
</evidence>
<feature type="compositionally biased region" description="Low complexity" evidence="1">
    <location>
        <begin position="29"/>
        <end position="40"/>
    </location>
</feature>
<reference evidence="2 3" key="1">
    <citation type="submission" date="2019-05" db="EMBL/GenBank/DDBJ databases">
        <title>Another draft genome of Portunus trituberculatus and its Hox gene families provides insights of decapod evolution.</title>
        <authorList>
            <person name="Jeong J.-H."/>
            <person name="Song I."/>
            <person name="Kim S."/>
            <person name="Choi T."/>
            <person name="Kim D."/>
            <person name="Ryu S."/>
            <person name="Kim W."/>
        </authorList>
    </citation>
    <scope>NUCLEOTIDE SEQUENCE [LARGE SCALE GENOMIC DNA]</scope>
    <source>
        <tissue evidence="2">Muscle</tissue>
    </source>
</reference>
<organism evidence="2 3">
    <name type="scientific">Portunus trituberculatus</name>
    <name type="common">Swimming crab</name>
    <name type="synonym">Neptunus trituberculatus</name>
    <dbReference type="NCBI Taxonomy" id="210409"/>
    <lineage>
        <taxon>Eukaryota</taxon>
        <taxon>Metazoa</taxon>
        <taxon>Ecdysozoa</taxon>
        <taxon>Arthropoda</taxon>
        <taxon>Crustacea</taxon>
        <taxon>Multicrustacea</taxon>
        <taxon>Malacostraca</taxon>
        <taxon>Eumalacostraca</taxon>
        <taxon>Eucarida</taxon>
        <taxon>Decapoda</taxon>
        <taxon>Pleocyemata</taxon>
        <taxon>Brachyura</taxon>
        <taxon>Eubrachyura</taxon>
        <taxon>Portunoidea</taxon>
        <taxon>Portunidae</taxon>
        <taxon>Portuninae</taxon>
        <taxon>Portunus</taxon>
    </lineage>
</organism>
<evidence type="ECO:0000313" key="3">
    <source>
        <dbReference type="Proteomes" id="UP000324222"/>
    </source>
</evidence>
<dbReference type="AlphaFoldDB" id="A0A5B7FJF6"/>
<accession>A0A5B7FJF6</accession>
<feature type="compositionally biased region" description="Polar residues" evidence="1">
    <location>
        <begin position="17"/>
        <end position="28"/>
    </location>
</feature>
<keyword evidence="3" id="KW-1185">Reference proteome</keyword>
<feature type="region of interest" description="Disordered" evidence="1">
    <location>
        <begin position="325"/>
        <end position="354"/>
    </location>
</feature>
<evidence type="ECO:0000313" key="2">
    <source>
        <dbReference type="EMBL" id="MPC44564.1"/>
    </source>
</evidence>
<name>A0A5B7FJF6_PORTR</name>
<proteinExistence type="predicted"/>
<gene>
    <name evidence="2" type="ORF">E2C01_038240</name>
</gene>
<sequence>MDSPTSTVSLITATSLPWPQTSPTVEMNSPSSTRPSSPHPRTYRRLLQFPKGYGKTLAQLCDWFLPLLEQHPSLEPVIKEDKQGFIWLKNRVLATEPCSQLLGLLEGDVASKAATMLASTPQNQTCVANVVVLATRAGSISRLQDADTVLAPICSPAAWKKSRLTPRFLRTAATARGTQCQLPSLLCRPYREPQDDSTHIRPTRVVFRPAPPPQYNAWMNGTPSLSAFPALPPSTAQTPVRLPLPGTAASTQPGTFHVVSAHPLCSFSTTTYPCVTWNCPLLHQSTAAAAASPPQTDPLVSNQAIYKLLKRHVLTSFQLQPVLVPAQPSPPTSSRSCYCPSPGPDPTGLGSAPAPASLSEVTVLELVSKAMDTDVEDKQAAGVVSVLAAM</sequence>
<feature type="region of interest" description="Disordered" evidence="1">
    <location>
        <begin position="17"/>
        <end position="42"/>
    </location>
</feature>